<keyword evidence="3" id="KW-1185">Reference proteome</keyword>
<dbReference type="Proteomes" id="UP000654345">
    <property type="component" value="Unassembled WGS sequence"/>
</dbReference>
<dbReference type="Gene3D" id="1.10.10.10">
    <property type="entry name" value="Winged helix-like DNA-binding domain superfamily/Winged helix DNA-binding domain"/>
    <property type="match status" value="1"/>
</dbReference>
<dbReference type="Pfam" id="PF03551">
    <property type="entry name" value="PadR"/>
    <property type="match status" value="1"/>
</dbReference>
<organism evidence="2 3">
    <name type="scientific">Ktedonobacter robiniae</name>
    <dbReference type="NCBI Taxonomy" id="2778365"/>
    <lineage>
        <taxon>Bacteria</taxon>
        <taxon>Bacillati</taxon>
        <taxon>Chloroflexota</taxon>
        <taxon>Ktedonobacteria</taxon>
        <taxon>Ktedonobacterales</taxon>
        <taxon>Ktedonobacteraceae</taxon>
        <taxon>Ktedonobacter</taxon>
    </lineage>
</organism>
<accession>A0ABQ3UW93</accession>
<dbReference type="PANTHER" id="PTHR33169:SF13">
    <property type="entry name" value="PADR-FAMILY TRANSCRIPTIONAL REGULATOR"/>
    <property type="match status" value="1"/>
</dbReference>
<dbReference type="EMBL" id="BNJG01000002">
    <property type="protein sequence ID" value="GHO57111.1"/>
    <property type="molecule type" value="Genomic_DNA"/>
</dbReference>
<dbReference type="SUPFAM" id="SSF46785">
    <property type="entry name" value="Winged helix' DNA-binding domain"/>
    <property type="match status" value="1"/>
</dbReference>
<sequence length="130" mass="14709">MDGFMKHSQKSPEEMLPLTPAVFHILLALADKERHGYSIMQEVATRTNGQMRMGPGTLYGSIKRMLADELIAESGERPDPDMDDERRRYYRLTDMGRRAAQAEAYRLEQLVRVAHIKQLLPNPGIAGGIL</sequence>
<feature type="domain" description="Transcription regulator PadR N-terminal" evidence="1">
    <location>
        <begin position="25"/>
        <end position="101"/>
    </location>
</feature>
<dbReference type="InterPro" id="IPR005149">
    <property type="entry name" value="Tscrpt_reg_PadR_N"/>
</dbReference>
<dbReference type="InterPro" id="IPR036390">
    <property type="entry name" value="WH_DNA-bd_sf"/>
</dbReference>
<comment type="caution">
    <text evidence="2">The sequence shown here is derived from an EMBL/GenBank/DDBJ whole genome shotgun (WGS) entry which is preliminary data.</text>
</comment>
<dbReference type="InterPro" id="IPR052509">
    <property type="entry name" value="Metal_resp_DNA-bind_regulator"/>
</dbReference>
<reference evidence="2 3" key="1">
    <citation type="journal article" date="2021" name="Int. J. Syst. Evol. Microbiol.">
        <title>Reticulibacter mediterranei gen. nov., sp. nov., within the new family Reticulibacteraceae fam. nov., and Ktedonospora formicarum gen. nov., sp. nov., Ktedonobacter robiniae sp. nov., Dictyobacter formicarum sp. nov. and Dictyobacter arantiisoli sp. nov., belonging to the class Ktedonobacteria.</title>
        <authorList>
            <person name="Yabe S."/>
            <person name="Zheng Y."/>
            <person name="Wang C.M."/>
            <person name="Sakai Y."/>
            <person name="Abe K."/>
            <person name="Yokota A."/>
            <person name="Donadio S."/>
            <person name="Cavaletti L."/>
            <person name="Monciardini P."/>
        </authorList>
    </citation>
    <scope>NUCLEOTIDE SEQUENCE [LARGE SCALE GENOMIC DNA]</scope>
    <source>
        <strain evidence="2 3">SOSP1-30</strain>
    </source>
</reference>
<evidence type="ECO:0000313" key="3">
    <source>
        <dbReference type="Proteomes" id="UP000654345"/>
    </source>
</evidence>
<name>A0ABQ3UW93_9CHLR</name>
<evidence type="ECO:0000313" key="2">
    <source>
        <dbReference type="EMBL" id="GHO57111.1"/>
    </source>
</evidence>
<proteinExistence type="predicted"/>
<dbReference type="PANTHER" id="PTHR33169">
    <property type="entry name" value="PADR-FAMILY TRANSCRIPTIONAL REGULATOR"/>
    <property type="match status" value="1"/>
</dbReference>
<gene>
    <name evidence="2" type="ORF">KSB_55860</name>
</gene>
<evidence type="ECO:0000259" key="1">
    <source>
        <dbReference type="Pfam" id="PF03551"/>
    </source>
</evidence>
<dbReference type="InterPro" id="IPR036388">
    <property type="entry name" value="WH-like_DNA-bd_sf"/>
</dbReference>
<protein>
    <submittedName>
        <fullName evidence="2">PadR family transcriptional regulator</fullName>
    </submittedName>
</protein>